<gene>
    <name evidence="2" type="ORF">D7I47_13345</name>
</gene>
<proteinExistence type="predicted"/>
<dbReference type="KEGG" id="lyd:D7I47_13345"/>
<reference evidence="3" key="1">
    <citation type="submission" date="2018-09" db="EMBL/GenBank/DDBJ databases">
        <title>Genome sequencing of strain 2DFWR-13.</title>
        <authorList>
            <person name="Heo J."/>
            <person name="Kim S.-J."/>
            <person name="Kwon S.-W."/>
        </authorList>
    </citation>
    <scope>NUCLEOTIDE SEQUENCE [LARGE SCALE GENOMIC DNA]</scope>
    <source>
        <strain evidence="3">2DFWR-13</strain>
    </source>
</reference>
<evidence type="ECO:0000313" key="2">
    <source>
        <dbReference type="EMBL" id="AYF99141.1"/>
    </source>
</evidence>
<accession>A0A387BB44</accession>
<name>A0A387BB44_9MICO</name>
<protein>
    <submittedName>
        <fullName evidence="2">Uncharacterized protein</fullName>
    </submittedName>
</protein>
<sequence length="179" mass="19994">MDFGRRYTSLAKKVTAYMSEREELLREAEALERDDLAMQRDVDAHNAAVEKERNAALSRMETLNKEVAALRKELHALQQKAANADDYARYPRPSRPEGYYSESNADASRIGAFYGPDGQITSERPHVHVIHSEAEGRVIFVVTQSDGTHTATEYLPISASGTEVRGLTLRLCGQLDAVR</sequence>
<organism evidence="2 3">
    <name type="scientific">Protaetiibacter intestinalis</name>
    <dbReference type="NCBI Taxonomy" id="2419774"/>
    <lineage>
        <taxon>Bacteria</taxon>
        <taxon>Bacillati</taxon>
        <taxon>Actinomycetota</taxon>
        <taxon>Actinomycetes</taxon>
        <taxon>Micrococcales</taxon>
        <taxon>Microbacteriaceae</taxon>
        <taxon>Protaetiibacter</taxon>
    </lineage>
</organism>
<feature type="region of interest" description="Disordered" evidence="1">
    <location>
        <begin position="82"/>
        <end position="102"/>
    </location>
</feature>
<dbReference type="Proteomes" id="UP000278886">
    <property type="component" value="Chromosome"/>
</dbReference>
<keyword evidence="3" id="KW-1185">Reference proteome</keyword>
<evidence type="ECO:0000256" key="1">
    <source>
        <dbReference type="SAM" id="MobiDB-lite"/>
    </source>
</evidence>
<dbReference type="AlphaFoldDB" id="A0A387BB44"/>
<dbReference type="EMBL" id="CP032630">
    <property type="protein sequence ID" value="AYF99141.1"/>
    <property type="molecule type" value="Genomic_DNA"/>
</dbReference>
<evidence type="ECO:0000313" key="3">
    <source>
        <dbReference type="Proteomes" id="UP000278886"/>
    </source>
</evidence>